<evidence type="ECO:0000313" key="1">
    <source>
        <dbReference type="EMBL" id="QCT21789.1"/>
    </source>
</evidence>
<accession>A0A4P8YLX0</accession>
<gene>
    <name evidence="1" type="ORF">FEM41_20080</name>
</gene>
<dbReference type="EMBL" id="CP040428">
    <property type="protein sequence ID" value="QCT21789.1"/>
    <property type="molecule type" value="Genomic_DNA"/>
</dbReference>
<keyword evidence="2" id="KW-1185">Reference proteome</keyword>
<dbReference type="Proteomes" id="UP000302163">
    <property type="component" value="Chromosome"/>
</dbReference>
<name>A0A4P8YLX0_9ENTR</name>
<dbReference type="OrthoDB" id="4105640at1224"/>
<organism evidence="1 2">
    <name type="scientific">Jejubacter calystegiae</name>
    <dbReference type="NCBI Taxonomy" id="2579935"/>
    <lineage>
        <taxon>Bacteria</taxon>
        <taxon>Pseudomonadati</taxon>
        <taxon>Pseudomonadota</taxon>
        <taxon>Gammaproteobacteria</taxon>
        <taxon>Enterobacterales</taxon>
        <taxon>Enterobacteriaceae</taxon>
        <taxon>Jejubacter</taxon>
    </lineage>
</organism>
<protein>
    <submittedName>
        <fullName evidence="1">Uncharacterized protein</fullName>
    </submittedName>
</protein>
<dbReference type="KEGG" id="izh:FEM41_20080"/>
<reference evidence="1 2" key="1">
    <citation type="submission" date="2019-05" db="EMBL/GenBank/DDBJ databases">
        <title>Complete genome sequence of Izhakiella calystegiae KSNA2, an endophyte isolated from beach morning glory (Calystegia soldanella).</title>
        <authorList>
            <person name="Jiang L."/>
            <person name="Jeong J.C."/>
            <person name="Kim C.Y."/>
            <person name="Kim D.H."/>
            <person name="Kim S.W."/>
            <person name="Lee j."/>
        </authorList>
    </citation>
    <scope>NUCLEOTIDE SEQUENCE [LARGE SCALE GENOMIC DNA]</scope>
    <source>
        <strain evidence="1 2">KSNA2</strain>
    </source>
</reference>
<sequence length="68" mass="7758">MAIITLDRVRRVRHLLETYGMPLLYCPECGEYLEGGSGELQDCHCGWKQPTYEDNVAGEQGVYRDSYA</sequence>
<proteinExistence type="predicted"/>
<evidence type="ECO:0000313" key="2">
    <source>
        <dbReference type="Proteomes" id="UP000302163"/>
    </source>
</evidence>
<dbReference type="AlphaFoldDB" id="A0A4P8YLX0"/>